<gene>
    <name evidence="1" type="ORF">NQ176_g10229</name>
</gene>
<sequence length="141" mass="15457">MPPRQVPDWLTLSTTLRPISPSGSSTVSDQDYASAFDTASLRSEVTAASSIATTWRPSHHRRTSSSNNKQSPPEDMDGTFADKAVHVIHEEPEETKLFFDVTKAHPVFAVDVLQITSNSVHPAATGYLHSIINGAPRPRRH</sequence>
<dbReference type="EMBL" id="JANJQO010002685">
    <property type="protein sequence ID" value="KAJ2966272.1"/>
    <property type="molecule type" value="Genomic_DNA"/>
</dbReference>
<dbReference type="Proteomes" id="UP001143910">
    <property type="component" value="Unassembled WGS sequence"/>
</dbReference>
<protein>
    <submittedName>
        <fullName evidence="1">Uncharacterized protein</fullName>
    </submittedName>
</protein>
<accession>A0ACC1MHY3</accession>
<name>A0ACC1MHY3_9HYPO</name>
<organism evidence="1 2">
    <name type="scientific">Zarea fungicola</name>
    <dbReference type="NCBI Taxonomy" id="93591"/>
    <lineage>
        <taxon>Eukaryota</taxon>
        <taxon>Fungi</taxon>
        <taxon>Dikarya</taxon>
        <taxon>Ascomycota</taxon>
        <taxon>Pezizomycotina</taxon>
        <taxon>Sordariomycetes</taxon>
        <taxon>Hypocreomycetidae</taxon>
        <taxon>Hypocreales</taxon>
        <taxon>Cordycipitaceae</taxon>
        <taxon>Zarea</taxon>
    </lineage>
</organism>
<evidence type="ECO:0000313" key="1">
    <source>
        <dbReference type="EMBL" id="KAJ2966272.1"/>
    </source>
</evidence>
<evidence type="ECO:0000313" key="2">
    <source>
        <dbReference type="Proteomes" id="UP001143910"/>
    </source>
</evidence>
<comment type="caution">
    <text evidence="1">The sequence shown here is derived from an EMBL/GenBank/DDBJ whole genome shotgun (WGS) entry which is preliminary data.</text>
</comment>
<proteinExistence type="predicted"/>
<reference evidence="1" key="1">
    <citation type="submission" date="2022-08" db="EMBL/GenBank/DDBJ databases">
        <title>Genome Sequence of Lecanicillium fungicola.</title>
        <authorList>
            <person name="Buettner E."/>
        </authorList>
    </citation>
    <scope>NUCLEOTIDE SEQUENCE</scope>
    <source>
        <strain evidence="1">Babe33</strain>
    </source>
</reference>
<keyword evidence="2" id="KW-1185">Reference proteome</keyword>